<reference evidence="2 3" key="1">
    <citation type="journal article" date="2020" name="ISME J.">
        <title>Uncovering the hidden diversity of litter-decomposition mechanisms in mushroom-forming fungi.</title>
        <authorList>
            <person name="Floudas D."/>
            <person name="Bentzer J."/>
            <person name="Ahren D."/>
            <person name="Johansson T."/>
            <person name="Persson P."/>
            <person name="Tunlid A."/>
        </authorList>
    </citation>
    <scope>NUCLEOTIDE SEQUENCE [LARGE SCALE GENOMIC DNA]</scope>
    <source>
        <strain evidence="2 3">CBS 291.85</strain>
    </source>
</reference>
<dbReference type="AlphaFoldDB" id="A0A8H5CKK5"/>
<keyword evidence="3" id="KW-1185">Reference proteome</keyword>
<accession>A0A8H5CKK5</accession>
<gene>
    <name evidence="2" type="ORF">D9758_016922</name>
</gene>
<feature type="region of interest" description="Disordered" evidence="1">
    <location>
        <begin position="20"/>
        <end position="55"/>
    </location>
</feature>
<sequence>MPNLLRRSLRMTSSAPKFFSFPTANNSPIQGTSNLQDSGRASNEFGPSRVQEGRGHAEMVPGASHVQEGREHAGAVLGVSRVQGDREPVLEASQVQESDYFENVFGSRGQEEGEDAEAIRTSELQEDRDASIHPDKQLEAPIRKSRGTNFGETQLSMVKFTIQTLQKLADSAPVPGLGAAFATLLDVLNNVQQTRDNEEGLEKLKERFNRLTPIFSHIAEHQEEETKLHPIIEGIALEVKSLTDDLRAASKRGKISQFFNSTDNASALSKHIMVLDQIVASDSTKMNRNSVMNVTNLTAGDGAEGGSSAIAGGAGGAGGAFKVSTKDGVSYNYSGLQGRLSLNHGHSVFYTIYRIGGSGGKGGWGFTTGGDGGDGGGFDFS</sequence>
<evidence type="ECO:0000313" key="3">
    <source>
        <dbReference type="Proteomes" id="UP000559256"/>
    </source>
</evidence>
<name>A0A8H5CKK5_9AGAR</name>
<proteinExistence type="predicted"/>
<evidence type="ECO:0000313" key="2">
    <source>
        <dbReference type="EMBL" id="KAF5343188.1"/>
    </source>
</evidence>
<dbReference type="Proteomes" id="UP000559256">
    <property type="component" value="Unassembled WGS sequence"/>
</dbReference>
<dbReference type="OrthoDB" id="3069255at2759"/>
<organism evidence="2 3">
    <name type="scientific">Tetrapyrgos nigripes</name>
    <dbReference type="NCBI Taxonomy" id="182062"/>
    <lineage>
        <taxon>Eukaryota</taxon>
        <taxon>Fungi</taxon>
        <taxon>Dikarya</taxon>
        <taxon>Basidiomycota</taxon>
        <taxon>Agaricomycotina</taxon>
        <taxon>Agaricomycetes</taxon>
        <taxon>Agaricomycetidae</taxon>
        <taxon>Agaricales</taxon>
        <taxon>Marasmiineae</taxon>
        <taxon>Marasmiaceae</taxon>
        <taxon>Tetrapyrgos</taxon>
    </lineage>
</organism>
<dbReference type="EMBL" id="JAACJM010000146">
    <property type="protein sequence ID" value="KAF5343188.1"/>
    <property type="molecule type" value="Genomic_DNA"/>
</dbReference>
<comment type="caution">
    <text evidence="2">The sequence shown here is derived from an EMBL/GenBank/DDBJ whole genome shotgun (WGS) entry which is preliminary data.</text>
</comment>
<protein>
    <submittedName>
        <fullName evidence="2">Uncharacterized protein</fullName>
    </submittedName>
</protein>
<evidence type="ECO:0000256" key="1">
    <source>
        <dbReference type="SAM" id="MobiDB-lite"/>
    </source>
</evidence>
<feature type="compositionally biased region" description="Polar residues" evidence="1">
    <location>
        <begin position="22"/>
        <end position="41"/>
    </location>
</feature>